<dbReference type="eggNOG" id="COG1201">
    <property type="taxonomic scope" value="Bacteria"/>
</dbReference>
<proteinExistence type="predicted"/>
<dbReference type="GO" id="GO:0016887">
    <property type="term" value="F:ATP hydrolysis activity"/>
    <property type="evidence" value="ECO:0007669"/>
    <property type="project" value="TreeGrafter"/>
</dbReference>
<feature type="domain" description="Large helicase-related protein winged-helix" evidence="4">
    <location>
        <begin position="514"/>
        <end position="600"/>
    </location>
</feature>
<comment type="caution">
    <text evidence="5">The sequence shown here is derived from an EMBL/GenBank/DDBJ whole genome shotgun (WGS) entry which is preliminary data.</text>
</comment>
<reference evidence="5 6" key="1">
    <citation type="journal article" date="2012" name="J. Bacteriol.">
        <title>Genome sequences for six rhodanobacter strains, isolated from soils and the terrestrial subsurface, with variable denitrification capabilities.</title>
        <authorList>
            <person name="Kostka J.E."/>
            <person name="Green S.J."/>
            <person name="Rishishwar L."/>
            <person name="Prakash O."/>
            <person name="Katz L.S."/>
            <person name="Marino-Ramirez L."/>
            <person name="Jordan I.K."/>
            <person name="Munk C."/>
            <person name="Ivanova N."/>
            <person name="Mikhailova N."/>
            <person name="Watson D.B."/>
            <person name="Brown S.D."/>
            <person name="Palumbo A.V."/>
            <person name="Brooks S.C."/>
        </authorList>
    </citation>
    <scope>NUCLEOTIDE SEQUENCE [LARGE SCALE GENOMIC DNA]</scope>
    <source>
        <strain evidence="6">Jip2T</strain>
    </source>
</reference>
<organism evidence="5 6">
    <name type="scientific">Rhodanobacter fulvus Jip2</name>
    <dbReference type="NCBI Taxonomy" id="1163408"/>
    <lineage>
        <taxon>Bacteria</taxon>
        <taxon>Pseudomonadati</taxon>
        <taxon>Pseudomonadota</taxon>
        <taxon>Gammaproteobacteria</taxon>
        <taxon>Lysobacterales</taxon>
        <taxon>Rhodanobacteraceae</taxon>
        <taxon>Rhodanobacter</taxon>
    </lineage>
</organism>
<name>I4VUX2_9GAMM</name>
<keyword evidence="5" id="KW-0347">Helicase</keyword>
<sequence length="935" mass="101721">TVLAEHSRTPEPSPPAPLPQAGEGGKARALAWLRNELGLDDAAAQQLVDYLARAKAALGVLPSQRTLVLERFFDESGGTQLVIHTPWGSRINRAWGLALRKRFCRQFNFELQAAATEDAIVLSLSTSHSFPLEEVAHYLHSNTAEHVLVQALLDAPLFPARWRWNAVTALALPRFTGGKRTPPPLQRMKSEDLLAAVFPDQVACLENIVGEREVPDHPLVNQTMHDCLREAMDVDGLLAILRSLEAGEITIVARDLTGPSPLAAEVLNAAPYAFLDDAPLEERRTQAVQTRRWGADDAGDLGRLDPDAIAAVREEAWPQVRDADEMHEALTLLGFVTVIEAGTNAGWDERLQALAQSARATRLTVGAHPVRDASGSETESSRTGCAPTQAAVIWTSAEQLPVWLALHPDAVTQPSIAAPAEYAAQTWTREDALLELVRRRLGGLGPVTVAALAGSMAVEAGEVEHALLRLQTEGFVMQGRFTADASATEWCERHLLARIHRYTIGRLRREIEPVSRRDLMRFLFDWQHVSAAARLNGPDALAATLAQLEGYEAAAGAWEAEILPARVADYSIGWLDDLCRAGRIGWTRLRSGGGSGGPVRSTPIVLLPRREMAVWTSVAERESADAALSSRAQAVADALGERGALFFDELMDATRLLRTELENALGELVAAGQVRADSFAGLRALLLPAAKRDGGRHRRVRRHQLSSIEDAGRWSLVRSRSLLPSGEKMPDRADEGRVLARKADGGLRQERPVTSILSPQGRGGDGGATRRFDSDEAEHVARALLRRYGVVFWKLLEREAPWLPPWRDLLRVYHRLEARGEIRGGRFVEGLVGEQFALPEAIAPLRAVRRRANDGELVSVSGSDPLNLVGTVLVGDKVAAVTGSRVLYRDGAPIAALVGGKVNALVELAEADQQHAKHALLRYPPSQPEAPAVAP</sequence>
<evidence type="ECO:0000259" key="3">
    <source>
        <dbReference type="Pfam" id="PF23234"/>
    </source>
</evidence>
<dbReference type="PANTHER" id="PTHR47962:SF5">
    <property type="entry name" value="ATP-DEPENDENT HELICASE LHR-RELATED"/>
    <property type="match status" value="1"/>
</dbReference>
<dbReference type="Pfam" id="PF08494">
    <property type="entry name" value="DEAD_assoc"/>
    <property type="match status" value="1"/>
</dbReference>
<dbReference type="Pfam" id="PF23235">
    <property type="entry name" value="WHD_3rd_Lhr"/>
    <property type="match status" value="1"/>
</dbReference>
<dbReference type="GO" id="GO:0003677">
    <property type="term" value="F:DNA binding"/>
    <property type="evidence" value="ECO:0007669"/>
    <property type="project" value="TreeGrafter"/>
</dbReference>
<dbReference type="RefSeq" id="WP_007080607.1">
    <property type="nucleotide sequence ID" value="NZ_AJXU01000025.1"/>
</dbReference>
<gene>
    <name evidence="5" type="ORF">UU9_04834</name>
</gene>
<accession>I4VUX2</accession>
<dbReference type="AlphaFoldDB" id="I4VUX2"/>
<dbReference type="InterPro" id="IPR055368">
    <property type="entry name" value="WH3_Lhr"/>
</dbReference>
<evidence type="ECO:0000313" key="5">
    <source>
        <dbReference type="EMBL" id="EIL91013.1"/>
    </source>
</evidence>
<dbReference type="Proteomes" id="UP000004210">
    <property type="component" value="Unassembled WGS sequence"/>
</dbReference>
<evidence type="ECO:0000313" key="6">
    <source>
        <dbReference type="Proteomes" id="UP000004210"/>
    </source>
</evidence>
<keyword evidence="6" id="KW-1185">Reference proteome</keyword>
<dbReference type="InterPro" id="IPR052511">
    <property type="entry name" value="ATP-dep_Helicase"/>
</dbReference>
<protein>
    <submittedName>
        <fullName evidence="5">DEAD/DEAH box helicase</fullName>
    </submittedName>
</protein>
<dbReference type="PANTHER" id="PTHR47962">
    <property type="entry name" value="ATP-DEPENDENT HELICASE LHR-RELATED-RELATED"/>
    <property type="match status" value="1"/>
</dbReference>
<dbReference type="STRING" id="1163408.UU9_04834"/>
<feature type="region of interest" description="Disordered" evidence="1">
    <location>
        <begin position="1"/>
        <end position="23"/>
    </location>
</feature>
<keyword evidence="5" id="KW-0378">Hydrolase</keyword>
<evidence type="ECO:0000259" key="2">
    <source>
        <dbReference type="Pfam" id="PF08494"/>
    </source>
</evidence>
<dbReference type="GO" id="GO:0004386">
    <property type="term" value="F:helicase activity"/>
    <property type="evidence" value="ECO:0007669"/>
    <property type="project" value="UniProtKB-KW"/>
</dbReference>
<dbReference type="InterPro" id="IPR013701">
    <property type="entry name" value="Lhr-like_DEAD/DEAH_assoc"/>
</dbReference>
<feature type="domain" description="Large helicase-related protein winged-helix" evidence="3">
    <location>
        <begin position="774"/>
        <end position="855"/>
    </location>
</feature>
<dbReference type="InterPro" id="IPR055367">
    <property type="entry name" value="WH4_Lhr"/>
</dbReference>
<keyword evidence="5" id="KW-0547">Nucleotide-binding</keyword>
<dbReference type="EMBL" id="AJXU01000025">
    <property type="protein sequence ID" value="EIL91013.1"/>
    <property type="molecule type" value="Genomic_DNA"/>
</dbReference>
<feature type="domain" description="Lhr-like DEAD/H associated" evidence="2">
    <location>
        <begin position="61"/>
        <end position="263"/>
    </location>
</feature>
<feature type="non-terminal residue" evidence="5">
    <location>
        <position position="1"/>
    </location>
</feature>
<evidence type="ECO:0000259" key="4">
    <source>
        <dbReference type="Pfam" id="PF23235"/>
    </source>
</evidence>
<evidence type="ECO:0000256" key="1">
    <source>
        <dbReference type="SAM" id="MobiDB-lite"/>
    </source>
</evidence>
<dbReference type="GO" id="GO:0005524">
    <property type="term" value="F:ATP binding"/>
    <property type="evidence" value="ECO:0007669"/>
    <property type="project" value="InterPro"/>
</dbReference>
<dbReference type="PATRIC" id="fig|1163408.3.peg.993"/>
<keyword evidence="5" id="KW-0067">ATP-binding</keyword>
<dbReference type="Pfam" id="PF23234">
    <property type="entry name" value="WHD_4th_Lhr"/>
    <property type="match status" value="1"/>
</dbReference>